<accession>A0ABR3JDW4</accession>
<protein>
    <submittedName>
        <fullName evidence="2">Uncharacterized protein</fullName>
    </submittedName>
</protein>
<keyword evidence="3" id="KW-1185">Reference proteome</keyword>
<gene>
    <name evidence="2" type="ORF">HGRIS_004554</name>
</gene>
<evidence type="ECO:0000256" key="1">
    <source>
        <dbReference type="SAM" id="MobiDB-lite"/>
    </source>
</evidence>
<sequence>MKQSLKRSAHRDIVAEIASYVDSGTPMEELKLESTLPAMRDRSVGWIVDAIEAISNERLIQKAFELCKLGDLNCSQESLASRSTLQILVDLPKMNPKLNDELNSTSRFIPDDDEEPFNDIPEDDNADVPIDVVVSVVLAEGAAAPAGYAMGDEEVGLVRTGAAEDIDLDAADVEHETHVAASTPQPLGRGKRLKIPSSRYKSAEWDN</sequence>
<dbReference type="Proteomes" id="UP001556367">
    <property type="component" value="Unassembled WGS sequence"/>
</dbReference>
<evidence type="ECO:0000313" key="3">
    <source>
        <dbReference type="Proteomes" id="UP001556367"/>
    </source>
</evidence>
<organism evidence="2 3">
    <name type="scientific">Hohenbuehelia grisea</name>
    <dbReference type="NCBI Taxonomy" id="104357"/>
    <lineage>
        <taxon>Eukaryota</taxon>
        <taxon>Fungi</taxon>
        <taxon>Dikarya</taxon>
        <taxon>Basidiomycota</taxon>
        <taxon>Agaricomycotina</taxon>
        <taxon>Agaricomycetes</taxon>
        <taxon>Agaricomycetidae</taxon>
        <taxon>Agaricales</taxon>
        <taxon>Pleurotineae</taxon>
        <taxon>Pleurotaceae</taxon>
        <taxon>Hohenbuehelia</taxon>
    </lineage>
</organism>
<name>A0ABR3JDW4_9AGAR</name>
<reference evidence="3" key="1">
    <citation type="submission" date="2024-06" db="EMBL/GenBank/DDBJ databases">
        <title>Multi-omics analyses provide insights into the biosynthesis of the anticancer antibiotic pleurotin in Hohenbuehelia grisea.</title>
        <authorList>
            <person name="Weaver J.A."/>
            <person name="Alberti F."/>
        </authorList>
    </citation>
    <scope>NUCLEOTIDE SEQUENCE [LARGE SCALE GENOMIC DNA]</scope>
    <source>
        <strain evidence="3">T-177</strain>
    </source>
</reference>
<dbReference type="EMBL" id="JASNQZ010000008">
    <property type="protein sequence ID" value="KAL0953305.1"/>
    <property type="molecule type" value="Genomic_DNA"/>
</dbReference>
<proteinExistence type="predicted"/>
<evidence type="ECO:0000313" key="2">
    <source>
        <dbReference type="EMBL" id="KAL0953305.1"/>
    </source>
</evidence>
<comment type="caution">
    <text evidence="2">The sequence shown here is derived from an EMBL/GenBank/DDBJ whole genome shotgun (WGS) entry which is preliminary data.</text>
</comment>
<feature type="region of interest" description="Disordered" evidence="1">
    <location>
        <begin position="175"/>
        <end position="207"/>
    </location>
</feature>